<dbReference type="Gene3D" id="3.20.20.80">
    <property type="entry name" value="Glycosidases"/>
    <property type="match status" value="1"/>
</dbReference>
<dbReference type="SUPFAM" id="SSF49303">
    <property type="entry name" value="beta-Galactosidase/glucuronidase domain"/>
    <property type="match status" value="1"/>
</dbReference>
<keyword evidence="3" id="KW-0326">Glycosidase</keyword>
<evidence type="ECO:0000259" key="4">
    <source>
        <dbReference type="Pfam" id="PF00703"/>
    </source>
</evidence>
<dbReference type="InterPro" id="IPR006104">
    <property type="entry name" value="Glyco_hydro_2_N"/>
</dbReference>
<dbReference type="PANTHER" id="PTHR42732:SF2">
    <property type="entry name" value="BETA-MANNOSIDASE"/>
    <property type="match status" value="1"/>
</dbReference>
<comment type="similarity">
    <text evidence="1">Belongs to the glycosyl hydrolase 2 family.</text>
</comment>
<evidence type="ECO:0000256" key="2">
    <source>
        <dbReference type="ARBA" id="ARBA00022801"/>
    </source>
</evidence>
<dbReference type="RefSeq" id="WP_376883584.1">
    <property type="nucleotide sequence ID" value="NZ_JBHUHR010000012.1"/>
</dbReference>
<comment type="caution">
    <text evidence="7">The sequence shown here is derived from an EMBL/GenBank/DDBJ whole genome shotgun (WGS) entry which is preliminary data.</text>
</comment>
<dbReference type="SUPFAM" id="SSF49785">
    <property type="entry name" value="Galactose-binding domain-like"/>
    <property type="match status" value="1"/>
</dbReference>
<evidence type="ECO:0000256" key="1">
    <source>
        <dbReference type="ARBA" id="ARBA00007401"/>
    </source>
</evidence>
<accession>A0ABW4VGS0</accession>
<name>A0ABW4VGS0_9BACT</name>
<protein>
    <submittedName>
        <fullName evidence="7">Glycoside hydrolase family 2 protein</fullName>
    </submittedName>
</protein>
<dbReference type="Gene3D" id="2.60.120.260">
    <property type="entry name" value="Galactose-binding domain-like"/>
    <property type="match status" value="1"/>
</dbReference>
<feature type="domain" description="Glycosyl hydrolases family 2 sugar binding" evidence="6">
    <location>
        <begin position="119"/>
        <end position="193"/>
    </location>
</feature>
<proteinExistence type="inferred from homology"/>
<dbReference type="InterPro" id="IPR017853">
    <property type="entry name" value="GH"/>
</dbReference>
<dbReference type="InterPro" id="IPR013783">
    <property type="entry name" value="Ig-like_fold"/>
</dbReference>
<dbReference type="Proteomes" id="UP001597361">
    <property type="component" value="Unassembled WGS sequence"/>
</dbReference>
<evidence type="ECO:0000313" key="8">
    <source>
        <dbReference type="Proteomes" id="UP001597361"/>
    </source>
</evidence>
<dbReference type="GO" id="GO:0016787">
    <property type="term" value="F:hydrolase activity"/>
    <property type="evidence" value="ECO:0007669"/>
    <property type="project" value="UniProtKB-KW"/>
</dbReference>
<dbReference type="InterPro" id="IPR036156">
    <property type="entry name" value="Beta-gal/glucu_dom_sf"/>
</dbReference>
<dbReference type="Gene3D" id="2.60.40.10">
    <property type="entry name" value="Immunoglobulins"/>
    <property type="match status" value="1"/>
</dbReference>
<keyword evidence="8" id="KW-1185">Reference proteome</keyword>
<dbReference type="InterPro" id="IPR006102">
    <property type="entry name" value="Ig-like_GH2"/>
</dbReference>
<dbReference type="EMBL" id="JBHUHR010000012">
    <property type="protein sequence ID" value="MFD2033873.1"/>
    <property type="molecule type" value="Genomic_DNA"/>
</dbReference>
<feature type="domain" description="Glycoside hydrolase family 2 catalytic" evidence="5">
    <location>
        <begin position="366"/>
        <end position="495"/>
    </location>
</feature>
<dbReference type="InterPro" id="IPR008979">
    <property type="entry name" value="Galactose-bd-like_sf"/>
</dbReference>
<dbReference type="Pfam" id="PF02836">
    <property type="entry name" value="Glyco_hydro_2_C"/>
    <property type="match status" value="1"/>
</dbReference>
<evidence type="ECO:0000259" key="6">
    <source>
        <dbReference type="Pfam" id="PF02837"/>
    </source>
</evidence>
<gene>
    <name evidence="7" type="ORF">ACFSKL_03670</name>
</gene>
<dbReference type="SUPFAM" id="SSF51445">
    <property type="entry name" value="(Trans)glycosidases"/>
    <property type="match status" value="1"/>
</dbReference>
<reference evidence="8" key="1">
    <citation type="journal article" date="2019" name="Int. J. Syst. Evol. Microbiol.">
        <title>The Global Catalogue of Microorganisms (GCM) 10K type strain sequencing project: providing services to taxonomists for standard genome sequencing and annotation.</title>
        <authorList>
            <consortium name="The Broad Institute Genomics Platform"/>
            <consortium name="The Broad Institute Genome Sequencing Center for Infectious Disease"/>
            <person name="Wu L."/>
            <person name="Ma J."/>
        </authorList>
    </citation>
    <scope>NUCLEOTIDE SEQUENCE [LARGE SCALE GENOMIC DNA]</scope>
    <source>
        <strain evidence="8">CGMCC 1.15180</strain>
    </source>
</reference>
<evidence type="ECO:0000259" key="5">
    <source>
        <dbReference type="Pfam" id="PF02836"/>
    </source>
</evidence>
<evidence type="ECO:0000256" key="3">
    <source>
        <dbReference type="ARBA" id="ARBA00023295"/>
    </source>
</evidence>
<organism evidence="7 8">
    <name type="scientific">Belliella marina</name>
    <dbReference type="NCBI Taxonomy" id="1644146"/>
    <lineage>
        <taxon>Bacteria</taxon>
        <taxon>Pseudomonadati</taxon>
        <taxon>Bacteroidota</taxon>
        <taxon>Cytophagia</taxon>
        <taxon>Cytophagales</taxon>
        <taxon>Cyclobacteriaceae</taxon>
        <taxon>Belliella</taxon>
    </lineage>
</organism>
<dbReference type="Pfam" id="PF02837">
    <property type="entry name" value="Glyco_hydro_2_N"/>
    <property type="match status" value="1"/>
</dbReference>
<dbReference type="InterPro" id="IPR006103">
    <property type="entry name" value="Glyco_hydro_2_cat"/>
</dbReference>
<dbReference type="PANTHER" id="PTHR42732">
    <property type="entry name" value="BETA-GALACTOSIDASE"/>
    <property type="match status" value="1"/>
</dbReference>
<feature type="domain" description="Glycoside hydrolase family 2 immunoglobulin-like beta-sandwich" evidence="4">
    <location>
        <begin position="231"/>
        <end position="324"/>
    </location>
</feature>
<dbReference type="Pfam" id="PF00703">
    <property type="entry name" value="Glyco_hydro_2"/>
    <property type="match status" value="1"/>
</dbReference>
<dbReference type="InterPro" id="IPR051913">
    <property type="entry name" value="GH2_Domain-Containing"/>
</dbReference>
<evidence type="ECO:0000313" key="7">
    <source>
        <dbReference type="EMBL" id="MFD2033873.1"/>
    </source>
</evidence>
<keyword evidence="2 7" id="KW-0378">Hydrolase</keyword>
<sequence length="634" mass="71765">MTRKPILLSLLTYLIIFLNAVTVQAQSIGELVSEDPFADFQTPLNKLQTTWAEKGEGLNHDYYPRPQMVRSGWINLNGQWDYAILRKGEGMPHEYDSKITVPFAVESSLSGVGRSVGKEAELWYRTNIKIDNKLRNGNVLLHFGAVDWESEVFVNGKQVGIHRGGYDPFSYDITDFLISGAEQEIVVRVWDPSDDGPQPRGKQVKEPHAIWYTPVTGIWQTVWIEPVPKSYIQSVRLEPNLDQSEFKIQADVKHAKSGQKIEVVVFAEGVEVGKGEFGAGSEGNIKLASVRTWSPEDPFLYDVKFKLKSGNKTLDEVKSYSAMRKISMAKDSNGINRMMLNNEFVFQYGPLDQGWWPDGLYTAPSEEAMLFDIEKTIEMGFNMIRKHVKVEPANWYYHCDRLGVLVWQDMPNGDHGNNWESRPGIAGYGTEKERTVESETIYKNEWKAIMDALGHFQSIVVWVPFNEAWGQFKTKEITEWTQAYDKSRLVNSASGGNFVMEGSKITGDIIDLHNYPNAVMPDPGIYGKDQIIVLGEFGGLGMPVSGHTWQEKDNWGYQSFSSKSELQKKYGELIESMIPLIENGLSAAVYTQTTDVEIEINGLMTYDRKVIKFDIPVLKALHDRLYSVKVGFGK</sequence>